<comment type="caution">
    <text evidence="4">The sequence shown here is derived from an EMBL/GenBank/DDBJ whole genome shotgun (WGS) entry which is preliminary data.</text>
</comment>
<dbReference type="Gene3D" id="1.10.10.10">
    <property type="entry name" value="Winged helix-like DNA-binding domain superfamily/Winged helix DNA-binding domain"/>
    <property type="match status" value="1"/>
</dbReference>
<comment type="function">
    <text evidence="1">Transcriptional repressor of xylose-utilizing enzymes.</text>
</comment>
<dbReference type="PANTHER" id="PTHR18964:SF149">
    <property type="entry name" value="BIFUNCTIONAL UDP-N-ACETYLGLUCOSAMINE 2-EPIMERASE_N-ACETYLMANNOSAMINE KINASE"/>
    <property type="match status" value="1"/>
</dbReference>
<sequence length="387" mass="43662">MDHRNLSRVTNTKLVLQELFNQPETSRADIARNLGLNKATVSSIYNDLDDQGFIEEVRVGHSTNNGGRRPKLVRLNRNYGFVASFNIGTNHLSSMFNFVTGELIRYNKEPIAKFDILSIMQMIKQELTQMQRANETMHGLLAIGFSIHGIVDNNQIIDSPFLQLQGIDLQQYFEHEFNVPVVLENEANLSATFEHDFYVNNRVKNLISISIHRGIGMGVIANGHLYRGYRGMAGEIGRALTTDGDNHRVKVESLCSEDVILQQVQKLVGKEKFEQQRLADLYQQNADVQVIFDRAARLLAEVTYNAEVCFGPQEIFFNAALLEAVPAFYANLKQELAALPSEAPIKMVYGSRLTSLYGCASLSIHHVLDMVGYHLKFKLPKEIQLSD</sequence>
<dbReference type="PANTHER" id="PTHR18964">
    <property type="entry name" value="ROK (REPRESSOR, ORF, KINASE) FAMILY"/>
    <property type="match status" value="1"/>
</dbReference>
<dbReference type="GO" id="GO:0042732">
    <property type="term" value="P:D-xylose metabolic process"/>
    <property type="evidence" value="ECO:0007669"/>
    <property type="project" value="UniProtKB-KW"/>
</dbReference>
<evidence type="ECO:0000256" key="2">
    <source>
        <dbReference type="ARBA" id="ARBA00006479"/>
    </source>
</evidence>
<dbReference type="Proteomes" id="UP000824231">
    <property type="component" value="Unassembled WGS sequence"/>
</dbReference>
<dbReference type="Gene3D" id="3.30.420.40">
    <property type="match status" value="2"/>
</dbReference>
<dbReference type="PROSITE" id="PS01125">
    <property type="entry name" value="ROK"/>
    <property type="match status" value="1"/>
</dbReference>
<dbReference type="SUPFAM" id="SSF53067">
    <property type="entry name" value="Actin-like ATPase domain"/>
    <property type="match status" value="1"/>
</dbReference>
<comment type="similarity">
    <text evidence="2">Belongs to the ROK (NagC/XylR) family.</text>
</comment>
<dbReference type="EMBL" id="DXFH01000008">
    <property type="protein sequence ID" value="HIX35266.1"/>
    <property type="molecule type" value="Genomic_DNA"/>
</dbReference>
<accession>A0A9D1VH28</accession>
<dbReference type="InterPro" id="IPR036388">
    <property type="entry name" value="WH-like_DNA-bd_sf"/>
</dbReference>
<gene>
    <name evidence="4" type="ORF">H9856_02480</name>
</gene>
<evidence type="ECO:0000256" key="1">
    <source>
        <dbReference type="ARBA" id="ARBA00002486"/>
    </source>
</evidence>
<dbReference type="AlphaFoldDB" id="A0A9D1VH28"/>
<evidence type="ECO:0000313" key="5">
    <source>
        <dbReference type="Proteomes" id="UP000824231"/>
    </source>
</evidence>
<protein>
    <submittedName>
        <fullName evidence="4">ROK family transcriptional regulator</fullName>
    </submittedName>
</protein>
<dbReference type="InterPro" id="IPR036390">
    <property type="entry name" value="WH_DNA-bd_sf"/>
</dbReference>
<reference evidence="4" key="1">
    <citation type="journal article" date="2021" name="PeerJ">
        <title>Extensive microbial diversity within the chicken gut microbiome revealed by metagenomics and culture.</title>
        <authorList>
            <person name="Gilroy R."/>
            <person name="Ravi A."/>
            <person name="Getino M."/>
            <person name="Pursley I."/>
            <person name="Horton D.L."/>
            <person name="Alikhan N.F."/>
            <person name="Baker D."/>
            <person name="Gharbi K."/>
            <person name="Hall N."/>
            <person name="Watson M."/>
            <person name="Adriaenssens E.M."/>
            <person name="Foster-Nyarko E."/>
            <person name="Jarju S."/>
            <person name="Secka A."/>
            <person name="Antonio M."/>
            <person name="Oren A."/>
            <person name="Chaudhuri R.R."/>
            <person name="La Ragione R."/>
            <person name="Hildebrand F."/>
            <person name="Pallen M.J."/>
        </authorList>
    </citation>
    <scope>NUCLEOTIDE SEQUENCE</scope>
    <source>
        <strain evidence="4">ChiSxjej3B15-572</strain>
    </source>
</reference>
<dbReference type="InterPro" id="IPR043129">
    <property type="entry name" value="ATPase_NBD"/>
</dbReference>
<keyword evidence="3" id="KW-0859">Xylose metabolism</keyword>
<evidence type="ECO:0000313" key="4">
    <source>
        <dbReference type="EMBL" id="HIX35266.1"/>
    </source>
</evidence>
<dbReference type="SUPFAM" id="SSF46785">
    <property type="entry name" value="Winged helix' DNA-binding domain"/>
    <property type="match status" value="1"/>
</dbReference>
<keyword evidence="3" id="KW-0119">Carbohydrate metabolism</keyword>
<reference evidence="4" key="2">
    <citation type="submission" date="2021-04" db="EMBL/GenBank/DDBJ databases">
        <authorList>
            <person name="Gilroy R."/>
        </authorList>
    </citation>
    <scope>NUCLEOTIDE SEQUENCE</scope>
    <source>
        <strain evidence="4">ChiSxjej3B15-572</strain>
    </source>
</reference>
<organism evidence="4 5">
    <name type="scientific">Candidatus Limosilactobacillus merdigallinarum</name>
    <dbReference type="NCBI Taxonomy" id="2838652"/>
    <lineage>
        <taxon>Bacteria</taxon>
        <taxon>Bacillati</taxon>
        <taxon>Bacillota</taxon>
        <taxon>Bacilli</taxon>
        <taxon>Lactobacillales</taxon>
        <taxon>Lactobacillaceae</taxon>
        <taxon>Limosilactobacillus</taxon>
    </lineage>
</organism>
<dbReference type="InterPro" id="IPR049874">
    <property type="entry name" value="ROK_cs"/>
</dbReference>
<name>A0A9D1VH28_9LACO</name>
<evidence type="ECO:0000256" key="3">
    <source>
        <dbReference type="ARBA" id="ARBA00022629"/>
    </source>
</evidence>
<dbReference type="Pfam" id="PF00480">
    <property type="entry name" value="ROK"/>
    <property type="match status" value="1"/>
</dbReference>
<dbReference type="InterPro" id="IPR000600">
    <property type="entry name" value="ROK"/>
</dbReference>
<proteinExistence type="inferred from homology"/>
<dbReference type="Pfam" id="PF13412">
    <property type="entry name" value="HTH_24"/>
    <property type="match status" value="1"/>
</dbReference>